<comment type="caution">
    <text evidence="1">The sequence shown here is derived from an EMBL/GenBank/DDBJ whole genome shotgun (WGS) entry which is preliminary data.</text>
</comment>
<dbReference type="InterPro" id="IPR017026">
    <property type="entry name" value="ImuA"/>
</dbReference>
<accession>A0A369TH35</accession>
<protein>
    <submittedName>
        <fullName evidence="1">Damage-inducible protein</fullName>
    </submittedName>
</protein>
<name>A0A369TH35_9PROT</name>
<dbReference type="AlphaFoldDB" id="A0A369TH35"/>
<sequence length="254" mass="26503">MSDDSGKPGLGRLRQRVRAIERGEAAERRPVLSTGAAALDDALPGGGLARAALHEVVPGRADWDDGPAAGFCLAILGHLLRRVSGPVLWIARRQDLYPPGLAAFGVHPDRLLLARAGDDATVLWAMEEGLRCSDLAAVVGEVRALDRVAARRLQLGAEAGGMTALSLLRPSVAPRGREVSSTAATRWRVGALPGAAGAVAALPGRPRWRLELLRVRGGHPADFEVEWDDATGDFAMAAPFRDGAAATAGGVAIS</sequence>
<evidence type="ECO:0000313" key="1">
    <source>
        <dbReference type="EMBL" id="RDD63934.1"/>
    </source>
</evidence>
<dbReference type="Proteomes" id="UP000253941">
    <property type="component" value="Unassembled WGS sequence"/>
</dbReference>
<organism evidence="1 2">
    <name type="scientific">Ferruginivarius sediminum</name>
    <dbReference type="NCBI Taxonomy" id="2661937"/>
    <lineage>
        <taxon>Bacteria</taxon>
        <taxon>Pseudomonadati</taxon>
        <taxon>Pseudomonadota</taxon>
        <taxon>Alphaproteobacteria</taxon>
        <taxon>Rhodospirillales</taxon>
        <taxon>Rhodospirillaceae</taxon>
        <taxon>Ferruginivarius</taxon>
    </lineage>
</organism>
<dbReference type="PIRSF" id="PIRSF034285">
    <property type="entry name" value="UCP034285"/>
    <property type="match status" value="1"/>
</dbReference>
<keyword evidence="2" id="KW-1185">Reference proteome</keyword>
<dbReference type="SUPFAM" id="SSF52540">
    <property type="entry name" value="P-loop containing nucleoside triphosphate hydrolases"/>
    <property type="match status" value="1"/>
</dbReference>
<dbReference type="Gene3D" id="3.40.50.300">
    <property type="entry name" value="P-loop containing nucleotide triphosphate hydrolases"/>
    <property type="match status" value="1"/>
</dbReference>
<reference evidence="1 2" key="1">
    <citation type="submission" date="2018-07" db="EMBL/GenBank/DDBJ databases">
        <title>Venubactetium sediminum gen. nov., sp. nov., isolated from a marine solar saltern.</title>
        <authorList>
            <person name="Wang S."/>
        </authorList>
    </citation>
    <scope>NUCLEOTIDE SEQUENCE [LARGE SCALE GENOMIC DNA]</scope>
    <source>
        <strain evidence="1 2">WD2A32</strain>
    </source>
</reference>
<dbReference type="InterPro" id="IPR027417">
    <property type="entry name" value="P-loop_NTPase"/>
</dbReference>
<dbReference type="RefSeq" id="WP_114580445.1">
    <property type="nucleotide sequence ID" value="NZ_QPMH01000001.1"/>
</dbReference>
<evidence type="ECO:0000313" key="2">
    <source>
        <dbReference type="Proteomes" id="UP000253941"/>
    </source>
</evidence>
<gene>
    <name evidence="1" type="ORF">DRB17_00390</name>
</gene>
<proteinExistence type="predicted"/>
<dbReference type="EMBL" id="QPMH01000001">
    <property type="protein sequence ID" value="RDD63934.1"/>
    <property type="molecule type" value="Genomic_DNA"/>
</dbReference>